<dbReference type="EMBL" id="SMTK01000005">
    <property type="protein sequence ID" value="TDK23929.1"/>
    <property type="molecule type" value="Genomic_DNA"/>
</dbReference>
<dbReference type="RefSeq" id="WP_133404614.1">
    <property type="nucleotide sequence ID" value="NZ_SMTK01000005.1"/>
</dbReference>
<gene>
    <name evidence="2" type="ORF">E2F48_14125</name>
</gene>
<sequence>MNKVLGAASLAALTLALSACQNFFDSSTAFASIQDLRHAVRDADVGCPGIHAIDTAGVGEKVLQCEDDLTLRWYTEDSELAKAVVGMTLNPTGQSFLTGKNWLVQGASEELDVLQGSLGGEITDYEK</sequence>
<keyword evidence="3" id="KW-1185">Reference proteome</keyword>
<comment type="caution">
    <text evidence="2">The sequence shown here is derived from an EMBL/GenBank/DDBJ whole genome shotgun (WGS) entry which is preliminary data.</text>
</comment>
<dbReference type="PROSITE" id="PS51257">
    <property type="entry name" value="PROKAR_LIPOPROTEIN"/>
    <property type="match status" value="1"/>
</dbReference>
<keyword evidence="1" id="KW-0732">Signal</keyword>
<feature type="chain" id="PRO_5020851569" description="Lipoprotein" evidence="1">
    <location>
        <begin position="32"/>
        <end position="127"/>
    </location>
</feature>
<reference evidence="2 3" key="1">
    <citation type="submission" date="2019-03" db="EMBL/GenBank/DDBJ databases">
        <title>Arthrobacter sp. nov., an bacterium isolated from biocrust in Mu Us Desert.</title>
        <authorList>
            <person name="Lixiong L."/>
        </authorList>
    </citation>
    <scope>NUCLEOTIDE SEQUENCE [LARGE SCALE GENOMIC DNA]</scope>
    <source>
        <strain evidence="2 3">SLN-3</strain>
    </source>
</reference>
<evidence type="ECO:0000313" key="3">
    <source>
        <dbReference type="Proteomes" id="UP000295411"/>
    </source>
</evidence>
<feature type="signal peptide" evidence="1">
    <location>
        <begin position="1"/>
        <end position="31"/>
    </location>
</feature>
<dbReference type="AlphaFoldDB" id="A0A4R5TQT5"/>
<organism evidence="2 3">
    <name type="scientific">Arthrobacter crusticola</name>
    <dbReference type="NCBI Taxonomy" id="2547960"/>
    <lineage>
        <taxon>Bacteria</taxon>
        <taxon>Bacillati</taxon>
        <taxon>Actinomycetota</taxon>
        <taxon>Actinomycetes</taxon>
        <taxon>Micrococcales</taxon>
        <taxon>Micrococcaceae</taxon>
        <taxon>Arthrobacter</taxon>
    </lineage>
</organism>
<accession>A0A4R5TQT5</accession>
<evidence type="ECO:0000313" key="2">
    <source>
        <dbReference type="EMBL" id="TDK23929.1"/>
    </source>
</evidence>
<evidence type="ECO:0008006" key="4">
    <source>
        <dbReference type="Google" id="ProtNLM"/>
    </source>
</evidence>
<name>A0A4R5TQT5_9MICC</name>
<evidence type="ECO:0000256" key="1">
    <source>
        <dbReference type="SAM" id="SignalP"/>
    </source>
</evidence>
<protein>
    <recommendedName>
        <fullName evidence="4">Lipoprotein</fullName>
    </recommendedName>
</protein>
<proteinExistence type="predicted"/>
<dbReference type="Proteomes" id="UP000295411">
    <property type="component" value="Unassembled WGS sequence"/>
</dbReference>